<gene>
    <name evidence="4" type="ORF">OG563_37185</name>
</gene>
<evidence type="ECO:0000313" key="5">
    <source>
        <dbReference type="Proteomes" id="UP001432062"/>
    </source>
</evidence>
<dbReference type="PROSITE" id="PS00061">
    <property type="entry name" value="ADH_SHORT"/>
    <property type="match status" value="1"/>
</dbReference>
<dbReference type="PANTHER" id="PTHR43313:SF1">
    <property type="entry name" value="3BETA-HYDROXYSTEROID DEHYDROGENASE DHS-16"/>
    <property type="match status" value="1"/>
</dbReference>
<dbReference type="PRINTS" id="PR00080">
    <property type="entry name" value="SDRFAMILY"/>
</dbReference>
<proteinExistence type="inferred from homology"/>
<dbReference type="InterPro" id="IPR020904">
    <property type="entry name" value="Sc_DH/Rdtase_CS"/>
</dbReference>
<sequence length="287" mass="30855">MPRLRSNTANGSQSVLVTGAGRGLGYATARKLADSGWQVYACVRTDADAERIATHNGLTPIILDVTNADHLAKLSTQLPDRLDALINNAGVAVGGPIESLTLDDLRWQFEVNVIGGTGVTQAVLPLIRKSRGRIIFISSTSGRVATPSLGAYAASKFALEAIADCLRNELRPWGIKVSLIEPGQIDTDMSKDSHQQHDENIAKMSPEHQKLYAKHSDGMHQAIDLMDGVISSPEEITVAIERALTASRPRARYLVGKGSRAHAHTRLLPSAITDAIFSKATGIPKRL</sequence>
<dbReference type="SMART" id="SM00822">
    <property type="entry name" value="PKS_KR"/>
    <property type="match status" value="1"/>
</dbReference>
<dbReference type="InterPro" id="IPR057326">
    <property type="entry name" value="KR_dom"/>
</dbReference>
<organism evidence="4 5">
    <name type="scientific">Nocardia vinacea</name>
    <dbReference type="NCBI Taxonomy" id="96468"/>
    <lineage>
        <taxon>Bacteria</taxon>
        <taxon>Bacillati</taxon>
        <taxon>Actinomycetota</taxon>
        <taxon>Actinomycetes</taxon>
        <taxon>Mycobacteriales</taxon>
        <taxon>Nocardiaceae</taxon>
        <taxon>Nocardia</taxon>
    </lineage>
</organism>
<evidence type="ECO:0000256" key="2">
    <source>
        <dbReference type="RuleBase" id="RU000363"/>
    </source>
</evidence>
<dbReference type="Gene3D" id="3.40.50.720">
    <property type="entry name" value="NAD(P)-binding Rossmann-like Domain"/>
    <property type="match status" value="1"/>
</dbReference>
<dbReference type="InterPro" id="IPR002347">
    <property type="entry name" value="SDR_fam"/>
</dbReference>
<dbReference type="EMBL" id="CP109441">
    <property type="protein sequence ID" value="WUV44734.1"/>
    <property type="molecule type" value="Genomic_DNA"/>
</dbReference>
<name>A0ABZ1YSM1_9NOCA</name>
<dbReference type="RefSeq" id="WP_329407798.1">
    <property type="nucleotide sequence ID" value="NZ_CP109441.1"/>
</dbReference>
<dbReference type="SUPFAM" id="SSF51735">
    <property type="entry name" value="NAD(P)-binding Rossmann-fold domains"/>
    <property type="match status" value="1"/>
</dbReference>
<dbReference type="Proteomes" id="UP001432062">
    <property type="component" value="Chromosome"/>
</dbReference>
<accession>A0ABZ1YSM1</accession>
<evidence type="ECO:0000313" key="4">
    <source>
        <dbReference type="EMBL" id="WUV44734.1"/>
    </source>
</evidence>
<protein>
    <submittedName>
        <fullName evidence="4">SDR family oxidoreductase</fullName>
    </submittedName>
</protein>
<dbReference type="CDD" id="cd05374">
    <property type="entry name" value="17beta-HSD-like_SDR_c"/>
    <property type="match status" value="1"/>
</dbReference>
<evidence type="ECO:0000256" key="1">
    <source>
        <dbReference type="ARBA" id="ARBA00006484"/>
    </source>
</evidence>
<dbReference type="Pfam" id="PF00106">
    <property type="entry name" value="adh_short"/>
    <property type="match status" value="1"/>
</dbReference>
<comment type="similarity">
    <text evidence="1 2">Belongs to the short-chain dehydrogenases/reductases (SDR) family.</text>
</comment>
<reference evidence="4" key="1">
    <citation type="submission" date="2022-10" db="EMBL/GenBank/DDBJ databases">
        <title>The complete genomes of actinobacterial strains from the NBC collection.</title>
        <authorList>
            <person name="Joergensen T.S."/>
            <person name="Alvarez Arevalo M."/>
            <person name="Sterndorff E.B."/>
            <person name="Faurdal D."/>
            <person name="Vuksanovic O."/>
            <person name="Mourched A.-S."/>
            <person name="Charusanti P."/>
            <person name="Shaw S."/>
            <person name="Blin K."/>
            <person name="Weber T."/>
        </authorList>
    </citation>
    <scope>NUCLEOTIDE SEQUENCE</scope>
    <source>
        <strain evidence="4">NBC_01482</strain>
    </source>
</reference>
<evidence type="ECO:0000259" key="3">
    <source>
        <dbReference type="SMART" id="SM00822"/>
    </source>
</evidence>
<feature type="domain" description="Ketoreductase" evidence="3">
    <location>
        <begin position="13"/>
        <end position="188"/>
    </location>
</feature>
<keyword evidence="5" id="KW-1185">Reference proteome</keyword>
<dbReference type="InterPro" id="IPR036291">
    <property type="entry name" value="NAD(P)-bd_dom_sf"/>
</dbReference>
<dbReference type="PANTHER" id="PTHR43313">
    <property type="entry name" value="SHORT-CHAIN DEHYDROGENASE/REDUCTASE FAMILY 9C"/>
    <property type="match status" value="1"/>
</dbReference>
<dbReference type="PRINTS" id="PR00081">
    <property type="entry name" value="GDHRDH"/>
</dbReference>